<organism evidence="6 7">
    <name type="scientific">Okeania hirsuta</name>
    <dbReference type="NCBI Taxonomy" id="1458930"/>
    <lineage>
        <taxon>Bacteria</taxon>
        <taxon>Bacillati</taxon>
        <taxon>Cyanobacteriota</taxon>
        <taxon>Cyanophyceae</taxon>
        <taxon>Oscillatoriophycideae</taxon>
        <taxon>Oscillatoriales</taxon>
        <taxon>Microcoleaceae</taxon>
        <taxon>Okeania</taxon>
    </lineage>
</organism>
<proteinExistence type="predicted"/>
<dbReference type="InterPro" id="IPR011761">
    <property type="entry name" value="ATP-grasp"/>
</dbReference>
<name>A0A3N6PJY4_9CYAN</name>
<dbReference type="Pfam" id="PF13535">
    <property type="entry name" value="ATP-grasp_4"/>
    <property type="match status" value="1"/>
</dbReference>
<protein>
    <submittedName>
        <fullName evidence="6">ATP-grasp domain-containing protein</fullName>
    </submittedName>
</protein>
<dbReference type="GO" id="GO:0016874">
    <property type="term" value="F:ligase activity"/>
    <property type="evidence" value="ECO:0007669"/>
    <property type="project" value="UniProtKB-KW"/>
</dbReference>
<feature type="domain" description="ATP-grasp" evidence="5">
    <location>
        <begin position="103"/>
        <end position="327"/>
    </location>
</feature>
<reference evidence="6 7" key="1">
    <citation type="journal article" date="2018" name="ACS Chem. Biol.">
        <title>Ketoreductase domain dysfunction expands chemodiversity: malyngamide biosynthesis in the cyanobacterium Okeania hirsuta.</title>
        <authorList>
            <person name="Moss N.A."/>
            <person name="Leao T."/>
            <person name="Rankin M."/>
            <person name="McCullough T.M."/>
            <person name="Qu P."/>
            <person name="Korobeynikov A."/>
            <person name="Smith J.L."/>
            <person name="Gerwick L."/>
            <person name="Gerwick W.H."/>
        </authorList>
    </citation>
    <scope>NUCLEOTIDE SEQUENCE [LARGE SCALE GENOMIC DNA]</scope>
    <source>
        <strain evidence="6 7">PAB10Feb10-1</strain>
    </source>
</reference>
<accession>A0A3N6PJY4</accession>
<dbReference type="EMBL" id="RCBY01000082">
    <property type="protein sequence ID" value="RQH40899.1"/>
    <property type="molecule type" value="Genomic_DNA"/>
</dbReference>
<dbReference type="GO" id="GO:0046872">
    <property type="term" value="F:metal ion binding"/>
    <property type="evidence" value="ECO:0007669"/>
    <property type="project" value="InterPro"/>
</dbReference>
<dbReference type="Gene3D" id="3.30.470.20">
    <property type="entry name" value="ATP-grasp fold, B domain"/>
    <property type="match status" value="1"/>
</dbReference>
<comment type="caution">
    <text evidence="6">The sequence shown here is derived from an EMBL/GenBank/DDBJ whole genome shotgun (WGS) entry which is preliminary data.</text>
</comment>
<evidence type="ECO:0000259" key="5">
    <source>
        <dbReference type="PROSITE" id="PS50975"/>
    </source>
</evidence>
<dbReference type="Proteomes" id="UP000269154">
    <property type="component" value="Unassembled WGS sequence"/>
</dbReference>
<keyword evidence="3 4" id="KW-0067">ATP-binding</keyword>
<dbReference type="PANTHER" id="PTHR43585">
    <property type="entry name" value="FUMIPYRROLE BIOSYNTHESIS PROTEIN C"/>
    <property type="match status" value="1"/>
</dbReference>
<sequence>MKPIPILVICPRKIDYLNCQTIPEAEKYQFHFLDAPLELSGLSQDFDMLKYLEECRQYVKQNEIQVVLSTRDIPSLLQAQLSQEFAHLRGPSIESSFLCLHKYYTHQKIDFPSSQYAICLLEEKKNLSEYVQKIDIPFPWMMKPCTGACSSSILKVDNTQKANNGIAFYKEFVLNKFNYLSPFLEAYLDSERYSLINSNPILVEEYIDFPYKCCVDGCVSNGEILIWGISDSHYYSTKPECFADYTFPSTLPRSIQEKLNKGYKKIVEILIEYGFDNQFVDVEFFVGNTGEIKVMEINGRMIPISASLYRQCLNQGDSYTALISIGMGSTPKAPTLNGLVGGIFYLTTFAKDIAKNLFDFELASQFSNLEIRASPEQEITEISASGLTLATVNLVGNSYAEIHQQANNIRRQLLKQPEFSPWN</sequence>
<evidence type="ECO:0000256" key="1">
    <source>
        <dbReference type="ARBA" id="ARBA00022598"/>
    </source>
</evidence>
<evidence type="ECO:0000256" key="4">
    <source>
        <dbReference type="PROSITE-ProRule" id="PRU00409"/>
    </source>
</evidence>
<dbReference type="OrthoDB" id="9803907at2"/>
<keyword evidence="2 4" id="KW-0547">Nucleotide-binding</keyword>
<evidence type="ECO:0000313" key="6">
    <source>
        <dbReference type="EMBL" id="RQH40899.1"/>
    </source>
</evidence>
<dbReference type="SUPFAM" id="SSF56059">
    <property type="entry name" value="Glutathione synthetase ATP-binding domain-like"/>
    <property type="match status" value="1"/>
</dbReference>
<dbReference type="RefSeq" id="WP_124154858.1">
    <property type="nucleotide sequence ID" value="NZ_CAWOLW010000698.1"/>
</dbReference>
<evidence type="ECO:0000313" key="7">
    <source>
        <dbReference type="Proteomes" id="UP000269154"/>
    </source>
</evidence>
<keyword evidence="1" id="KW-0436">Ligase</keyword>
<dbReference type="InterPro" id="IPR052032">
    <property type="entry name" value="ATP-dep_AA_Ligase"/>
</dbReference>
<dbReference type="AlphaFoldDB" id="A0A3N6PJY4"/>
<evidence type="ECO:0000256" key="3">
    <source>
        <dbReference type="ARBA" id="ARBA00022840"/>
    </source>
</evidence>
<gene>
    <name evidence="6" type="ORF">D5R40_15655</name>
</gene>
<evidence type="ECO:0000256" key="2">
    <source>
        <dbReference type="ARBA" id="ARBA00022741"/>
    </source>
</evidence>
<dbReference type="GO" id="GO:0005524">
    <property type="term" value="F:ATP binding"/>
    <property type="evidence" value="ECO:0007669"/>
    <property type="project" value="UniProtKB-UniRule"/>
</dbReference>
<dbReference type="PANTHER" id="PTHR43585:SF2">
    <property type="entry name" value="ATP-GRASP ENZYME FSQD"/>
    <property type="match status" value="1"/>
</dbReference>
<keyword evidence="7" id="KW-1185">Reference proteome</keyword>
<dbReference type="PROSITE" id="PS50975">
    <property type="entry name" value="ATP_GRASP"/>
    <property type="match status" value="1"/>
</dbReference>